<accession>A0ACB8H9X3</accession>
<reference evidence="1" key="1">
    <citation type="submission" date="2021-10" db="EMBL/GenBank/DDBJ databases">
        <title>Psilocybe cubensis genome.</title>
        <authorList>
            <person name="Mckernan K.J."/>
            <person name="Crawford S."/>
            <person name="Trippe A."/>
            <person name="Kane L.T."/>
            <person name="Mclaughlin S."/>
        </authorList>
    </citation>
    <scope>NUCLEOTIDE SEQUENCE</scope>
    <source>
        <strain evidence="1">MGC-MH-2018</strain>
    </source>
</reference>
<gene>
    <name evidence="1" type="ORF">JR316_0003934</name>
</gene>
<comment type="caution">
    <text evidence="1">The sequence shown here is derived from an EMBL/GenBank/DDBJ whole genome shotgun (WGS) entry which is preliminary data.</text>
</comment>
<evidence type="ECO:0000313" key="1">
    <source>
        <dbReference type="EMBL" id="KAH9484452.1"/>
    </source>
</evidence>
<evidence type="ECO:0000313" key="2">
    <source>
        <dbReference type="Proteomes" id="UP000664032"/>
    </source>
</evidence>
<keyword evidence="2" id="KW-1185">Reference proteome</keyword>
<protein>
    <submittedName>
        <fullName evidence="1">Uncharacterized protein</fullName>
    </submittedName>
</protein>
<dbReference type="EMBL" id="JAFIQS020000003">
    <property type="protein sequence ID" value="KAH9484452.1"/>
    <property type="molecule type" value="Genomic_DNA"/>
</dbReference>
<proteinExistence type="predicted"/>
<dbReference type="Proteomes" id="UP000664032">
    <property type="component" value="Unassembled WGS sequence"/>
</dbReference>
<name>A0ACB8H9X3_PSICU</name>
<organism evidence="1 2">
    <name type="scientific">Psilocybe cubensis</name>
    <name type="common">Psychedelic mushroom</name>
    <name type="synonym">Stropharia cubensis</name>
    <dbReference type="NCBI Taxonomy" id="181762"/>
    <lineage>
        <taxon>Eukaryota</taxon>
        <taxon>Fungi</taxon>
        <taxon>Dikarya</taxon>
        <taxon>Basidiomycota</taxon>
        <taxon>Agaricomycotina</taxon>
        <taxon>Agaricomycetes</taxon>
        <taxon>Agaricomycetidae</taxon>
        <taxon>Agaricales</taxon>
        <taxon>Agaricineae</taxon>
        <taxon>Strophariaceae</taxon>
        <taxon>Psilocybe</taxon>
    </lineage>
</organism>
<sequence length="232" mass="26537">MSNYTPKKATSASSSLFSTMELVQKDLKRFFNVPTYDKVTVAEFLAARGILNDFDMAAVLNPDSGIDPASTPHHHFTGTLPFMAVDLLEPSRPDSSNIHHYRHDLESFYYFLIWATTLYDLKAGHRVAPKERSPLYRWCKGDEISVYHAKLSLHSCGFQKCAADMRPEWEDIWNKWVRPLSKVFRHGFIALDDARDENIEDFDYATCGGHLTFEKFMSTIGETPRGFIKQAS</sequence>